<dbReference type="OrthoDB" id="384706at2"/>
<dbReference type="GeneID" id="78570637"/>
<proteinExistence type="predicted"/>
<dbReference type="AlphaFoldDB" id="A0A379F112"/>
<dbReference type="Gene3D" id="1.10.3210.10">
    <property type="entry name" value="Hypothetical protein af1432"/>
    <property type="match status" value="1"/>
</dbReference>
<reference evidence="2 3" key="1">
    <citation type="submission" date="2018-06" db="EMBL/GenBank/DDBJ databases">
        <authorList>
            <consortium name="Pathogen Informatics"/>
            <person name="Doyle S."/>
        </authorList>
    </citation>
    <scope>NUCLEOTIDE SEQUENCE [LARGE SCALE GENOMIC DNA]</scope>
    <source>
        <strain evidence="2 3">NCTC13043</strain>
    </source>
</reference>
<dbReference type="EMBL" id="UGTP01000001">
    <property type="protein sequence ID" value="SUC12330.1"/>
    <property type="molecule type" value="Genomic_DNA"/>
</dbReference>
<dbReference type="SUPFAM" id="SSF109604">
    <property type="entry name" value="HD-domain/PDEase-like"/>
    <property type="match status" value="1"/>
</dbReference>
<dbReference type="GO" id="GO:0016787">
    <property type="term" value="F:hydrolase activity"/>
    <property type="evidence" value="ECO:0007669"/>
    <property type="project" value="UniProtKB-KW"/>
</dbReference>
<organism evidence="2 3">
    <name type="scientific">Prevotella pallens</name>
    <dbReference type="NCBI Taxonomy" id="60133"/>
    <lineage>
        <taxon>Bacteria</taxon>
        <taxon>Pseudomonadati</taxon>
        <taxon>Bacteroidota</taxon>
        <taxon>Bacteroidia</taxon>
        <taxon>Bacteroidales</taxon>
        <taxon>Prevotellaceae</taxon>
        <taxon>Prevotella</taxon>
    </lineage>
</organism>
<dbReference type="Pfam" id="PF01966">
    <property type="entry name" value="HD"/>
    <property type="match status" value="1"/>
</dbReference>
<dbReference type="RefSeq" id="WP_115083165.1">
    <property type="nucleotide sequence ID" value="NZ_CAUPCI010000009.1"/>
</dbReference>
<evidence type="ECO:0000313" key="2">
    <source>
        <dbReference type="EMBL" id="SUC12330.1"/>
    </source>
</evidence>
<gene>
    <name evidence="2" type="ORF">NCTC13043_00932</name>
</gene>
<feature type="domain" description="HD" evidence="1">
    <location>
        <begin position="30"/>
        <end position="126"/>
    </location>
</feature>
<dbReference type="InterPro" id="IPR006674">
    <property type="entry name" value="HD_domain"/>
</dbReference>
<keyword evidence="2" id="KW-0378">Hydrolase</keyword>
<dbReference type="CDD" id="cd00077">
    <property type="entry name" value="HDc"/>
    <property type="match status" value="1"/>
</dbReference>
<dbReference type="InterPro" id="IPR003607">
    <property type="entry name" value="HD/PDEase_dom"/>
</dbReference>
<evidence type="ECO:0000313" key="3">
    <source>
        <dbReference type="Proteomes" id="UP000254235"/>
    </source>
</evidence>
<evidence type="ECO:0000259" key="1">
    <source>
        <dbReference type="Pfam" id="PF01966"/>
    </source>
</evidence>
<protein>
    <submittedName>
        <fullName evidence="2">Predicted HD superfamily hydrolase</fullName>
    </submittedName>
</protein>
<accession>A0A379F112</accession>
<name>A0A379F112_9BACT</name>
<dbReference type="Proteomes" id="UP000254235">
    <property type="component" value="Unassembled WGS sequence"/>
</dbReference>
<sequence>MDNKVDLDLMEFVEQQILPRYNAFGRSHGIGHVQRVIKNALELVSVTGANPNMVYVSAAYHDLGMEGPRAIHHITSGKILAADARLKKWFSTEQLRIMKEAVEDHRASSSRVPRSIYGKIVAEADRELDFNIVFSRTVLYGLENYPEKNKEEQWERFNHHINEKYGRKGYIRLWIPNSPNAKKLEVIRELISRQSELRKIFDELYNEIFKQSEQKQIQ</sequence>